<dbReference type="PROSITE" id="PS51123">
    <property type="entry name" value="OMPA_2"/>
    <property type="match status" value="1"/>
</dbReference>
<dbReference type="PRINTS" id="PR01021">
    <property type="entry name" value="OMPADOMAIN"/>
</dbReference>
<dbReference type="AlphaFoldDB" id="A0L4U8"/>
<dbReference type="Proteomes" id="UP000002586">
    <property type="component" value="Chromosome"/>
</dbReference>
<dbReference type="InterPro" id="IPR014169">
    <property type="entry name" value="Pal_lipo_C"/>
</dbReference>
<evidence type="ECO:0000259" key="10">
    <source>
        <dbReference type="PROSITE" id="PS51123"/>
    </source>
</evidence>
<evidence type="ECO:0000313" key="12">
    <source>
        <dbReference type="Proteomes" id="UP000002586"/>
    </source>
</evidence>
<evidence type="ECO:0000256" key="1">
    <source>
        <dbReference type="ARBA" id="ARBA00022618"/>
    </source>
</evidence>
<dbReference type="GO" id="GO:0051301">
    <property type="term" value="P:cell division"/>
    <property type="evidence" value="ECO:0007669"/>
    <property type="project" value="UniProtKB-UniRule"/>
</dbReference>
<dbReference type="HAMAP" id="MF_02204">
    <property type="entry name" value="Pal"/>
    <property type="match status" value="1"/>
</dbReference>
<accession>A0L4U8</accession>
<proteinExistence type="inferred from homology"/>
<dbReference type="RefSeq" id="WP_011712161.1">
    <property type="nucleotide sequence ID" value="NC_008576.1"/>
</dbReference>
<evidence type="ECO:0000256" key="5">
    <source>
        <dbReference type="ARBA" id="ARBA00023237"/>
    </source>
</evidence>
<feature type="domain" description="OmpA-like" evidence="10">
    <location>
        <begin position="89"/>
        <end position="203"/>
    </location>
</feature>
<dbReference type="KEGG" id="mgm:Mmc1_0466"/>
<evidence type="ECO:0000256" key="2">
    <source>
        <dbReference type="ARBA" id="ARBA00022729"/>
    </source>
</evidence>
<dbReference type="EMBL" id="CP000471">
    <property type="protein sequence ID" value="ABK42991.1"/>
    <property type="molecule type" value="Genomic_DNA"/>
</dbReference>
<evidence type="ECO:0000256" key="7">
    <source>
        <dbReference type="ARBA" id="ARBA00023306"/>
    </source>
</evidence>
<gene>
    <name evidence="8" type="primary">pal</name>
    <name evidence="11" type="ordered locus">Mmc1_0466</name>
</gene>
<dbReference type="STRING" id="156889.Mmc1_0466"/>
<protein>
    <recommendedName>
        <fullName evidence="8">Peptidoglycan-associated lipoprotein</fullName>
        <shortName evidence="8">PAL</shortName>
    </recommendedName>
</protein>
<comment type="subcellular location">
    <subcellularLocation>
        <location evidence="8">Cell outer membrane</location>
        <topology evidence="8">Lipid-anchor</topology>
    </subcellularLocation>
</comment>
<dbReference type="eggNOG" id="COG2885">
    <property type="taxonomic scope" value="Bacteria"/>
</dbReference>
<keyword evidence="6 8" id="KW-0449">Lipoprotein</keyword>
<dbReference type="HOGENOM" id="CLU_016890_9_4_5"/>
<dbReference type="InterPro" id="IPR039001">
    <property type="entry name" value="Pal"/>
</dbReference>
<evidence type="ECO:0000256" key="4">
    <source>
        <dbReference type="ARBA" id="ARBA00023139"/>
    </source>
</evidence>
<feature type="region of interest" description="Disordered" evidence="9">
    <location>
        <begin position="38"/>
        <end position="94"/>
    </location>
</feature>
<dbReference type="CDD" id="cd07185">
    <property type="entry name" value="OmpA_C-like"/>
    <property type="match status" value="1"/>
</dbReference>
<dbReference type="PROSITE" id="PS51257">
    <property type="entry name" value="PROKAR_LIPOPROTEIN"/>
    <property type="match status" value="1"/>
</dbReference>
<comment type="subunit">
    <text evidence="8">The Tol-Pal system is composed of five core proteins: the inner membrane proteins TolA, TolQ and TolR, the periplasmic protein TolB and the outer membrane protein Pal. They form a network linking the inner and outer membranes and the peptidoglycan layer.</text>
</comment>
<dbReference type="PANTHER" id="PTHR30329">
    <property type="entry name" value="STATOR ELEMENT OF FLAGELLAR MOTOR COMPLEX"/>
    <property type="match status" value="1"/>
</dbReference>
<organism evidence="11 12">
    <name type="scientific">Magnetococcus marinus (strain ATCC BAA-1437 / JCM 17883 / MC-1)</name>
    <dbReference type="NCBI Taxonomy" id="156889"/>
    <lineage>
        <taxon>Bacteria</taxon>
        <taxon>Pseudomonadati</taxon>
        <taxon>Pseudomonadota</taxon>
        <taxon>Magnetococcia</taxon>
        <taxon>Magnetococcales</taxon>
        <taxon>Magnetococcaceae</taxon>
        <taxon>Magnetococcus</taxon>
    </lineage>
</organism>
<reference evidence="11 12" key="2">
    <citation type="journal article" date="2012" name="Int. J. Syst. Evol. Microbiol.">
        <title>Magnetococcus marinus gen. nov., sp. nov., a marine, magnetotactic bacterium that represents a novel lineage (Magnetococcaceae fam. nov.; Magnetococcales ord. nov.) at the base of the Alphaproteobacteria.</title>
        <authorList>
            <person name="Bazylinski D.A."/>
            <person name="Williams T.J."/>
            <person name="Lefevre C.T."/>
            <person name="Berg R.J."/>
            <person name="Zhang C.L."/>
            <person name="Bowser S.S."/>
            <person name="Dean A.J."/>
            <person name="Beveridge T.J."/>
        </authorList>
    </citation>
    <scope>NUCLEOTIDE SEQUENCE [LARGE SCALE GENOMIC DNA]</scope>
    <source>
        <strain evidence="12">ATCC BAA-1437 / JCM 17883 / MC-1</strain>
    </source>
</reference>
<dbReference type="InterPro" id="IPR036737">
    <property type="entry name" value="OmpA-like_sf"/>
</dbReference>
<comment type="function">
    <text evidence="8">Part of the Tol-Pal system, which plays a role in outer membrane invagination during cell division and is important for maintaining outer membrane integrity.</text>
</comment>
<dbReference type="NCBIfam" id="TIGR02802">
    <property type="entry name" value="Pal_lipo"/>
    <property type="match status" value="1"/>
</dbReference>
<evidence type="ECO:0000313" key="11">
    <source>
        <dbReference type="EMBL" id="ABK42991.1"/>
    </source>
</evidence>
<name>A0L4U8_MAGMM</name>
<keyword evidence="3 8" id="KW-0472">Membrane</keyword>
<dbReference type="InterPro" id="IPR006665">
    <property type="entry name" value="OmpA-like"/>
</dbReference>
<dbReference type="GO" id="GO:0009279">
    <property type="term" value="C:cell outer membrane"/>
    <property type="evidence" value="ECO:0007669"/>
    <property type="project" value="UniProtKB-SubCell"/>
</dbReference>
<keyword evidence="2 8" id="KW-0732">Signal</keyword>
<keyword evidence="1 8" id="KW-0132">Cell division</keyword>
<evidence type="ECO:0000256" key="9">
    <source>
        <dbReference type="SAM" id="MobiDB-lite"/>
    </source>
</evidence>
<evidence type="ECO:0000256" key="6">
    <source>
        <dbReference type="ARBA" id="ARBA00023288"/>
    </source>
</evidence>
<comment type="similarity">
    <text evidence="8">Belongs to the Pal lipoprotein family.</text>
</comment>
<keyword evidence="5 8" id="KW-0998">Cell outer membrane</keyword>
<keyword evidence="4 8" id="KW-0564">Palmitate</keyword>
<sequence>MKRTGLFITATLLTVILTGCGGVPKDKPGDLRQEQMQDQYKGTTDEGQALTRPEGMAEEIGGGAGMDGSQYKSGSYYDEQSAAGSAGGTQDPMGQPENMIFFGYDSEALTYEAQTVLAQHAVAIIKGGVQSVSIEGHCDERGTREYNLALGQKRADSVKNFLNAQGVPTTVMRTVSYGKERPLYTGHTETSWARNRRAVLVYQ</sequence>
<keyword evidence="7 8" id="KW-0131">Cell cycle</keyword>
<dbReference type="InterPro" id="IPR006664">
    <property type="entry name" value="OMP_bac"/>
</dbReference>
<dbReference type="SUPFAM" id="SSF103088">
    <property type="entry name" value="OmpA-like"/>
    <property type="match status" value="1"/>
</dbReference>
<dbReference type="PANTHER" id="PTHR30329:SF21">
    <property type="entry name" value="LIPOPROTEIN YIAD-RELATED"/>
    <property type="match status" value="1"/>
</dbReference>
<evidence type="ECO:0000256" key="8">
    <source>
        <dbReference type="HAMAP-Rule" id="MF_02204"/>
    </source>
</evidence>
<dbReference type="Gene3D" id="3.30.1330.60">
    <property type="entry name" value="OmpA-like domain"/>
    <property type="match status" value="1"/>
</dbReference>
<dbReference type="InterPro" id="IPR050330">
    <property type="entry name" value="Bact_OuterMem_StrucFunc"/>
</dbReference>
<keyword evidence="12" id="KW-1185">Reference proteome</keyword>
<dbReference type="Pfam" id="PF00691">
    <property type="entry name" value="OmpA"/>
    <property type="match status" value="1"/>
</dbReference>
<reference evidence="12" key="1">
    <citation type="journal article" date="2009" name="Appl. Environ. Microbiol.">
        <title>Complete genome sequence of the chemolithoautotrophic marine magnetotactic coccus strain MC-1.</title>
        <authorList>
            <person name="Schubbe S."/>
            <person name="Williams T.J."/>
            <person name="Xie G."/>
            <person name="Kiss H.E."/>
            <person name="Brettin T.S."/>
            <person name="Martinez D."/>
            <person name="Ross C.A."/>
            <person name="Schuler D."/>
            <person name="Cox B.L."/>
            <person name="Nealson K.H."/>
            <person name="Bazylinski D.A."/>
        </authorList>
    </citation>
    <scope>NUCLEOTIDE SEQUENCE [LARGE SCALE GENOMIC DNA]</scope>
    <source>
        <strain evidence="12">ATCC BAA-1437 / JCM 17883 / MC-1</strain>
    </source>
</reference>
<evidence type="ECO:0000256" key="3">
    <source>
        <dbReference type="ARBA" id="ARBA00023136"/>
    </source>
</evidence>